<comment type="caution">
    <text evidence="3">The sequence shown here is derived from an EMBL/GenBank/DDBJ whole genome shotgun (WGS) entry which is preliminary data.</text>
</comment>
<evidence type="ECO:0000256" key="1">
    <source>
        <dbReference type="ARBA" id="ARBA00022763"/>
    </source>
</evidence>
<name>A0A4U1BGU6_9GAMM</name>
<accession>A0A4U1BGU6</accession>
<dbReference type="Pfam" id="PF00817">
    <property type="entry name" value="IMS"/>
    <property type="match status" value="1"/>
</dbReference>
<dbReference type="Proteomes" id="UP000305674">
    <property type="component" value="Unassembled WGS sequence"/>
</dbReference>
<keyword evidence="1" id="KW-0227">DNA damage</keyword>
<evidence type="ECO:0000259" key="2">
    <source>
        <dbReference type="Pfam" id="PF00817"/>
    </source>
</evidence>
<feature type="domain" description="UmuC" evidence="2">
    <location>
        <begin position="23"/>
        <end position="145"/>
    </location>
</feature>
<dbReference type="EMBL" id="SWCI01000002">
    <property type="protein sequence ID" value="TKB50244.1"/>
    <property type="molecule type" value="Genomic_DNA"/>
</dbReference>
<dbReference type="AlphaFoldDB" id="A0A4U1BGU6"/>
<dbReference type="RefSeq" id="WP_136851444.1">
    <property type="nucleotide sequence ID" value="NZ_SWCI01000002.1"/>
</dbReference>
<gene>
    <name evidence="3" type="ORF">FCL40_03525</name>
</gene>
<protein>
    <submittedName>
        <fullName evidence="3">DNA polymerase Y family protein</fullName>
    </submittedName>
</protein>
<organism evidence="3 4">
    <name type="scientific">Ferrimonas sediminicola</name>
    <dbReference type="NCBI Taxonomy" id="2569538"/>
    <lineage>
        <taxon>Bacteria</taxon>
        <taxon>Pseudomonadati</taxon>
        <taxon>Pseudomonadota</taxon>
        <taxon>Gammaproteobacteria</taxon>
        <taxon>Alteromonadales</taxon>
        <taxon>Ferrimonadaceae</taxon>
        <taxon>Ferrimonas</taxon>
    </lineage>
</organism>
<keyword evidence="4" id="KW-1185">Reference proteome</keyword>
<reference evidence="3 4" key="1">
    <citation type="submission" date="2019-04" db="EMBL/GenBank/DDBJ databases">
        <authorList>
            <person name="Hwang J.C."/>
        </authorList>
    </citation>
    <scope>NUCLEOTIDE SEQUENCE [LARGE SCALE GENOMIC DNA]</scope>
    <source>
        <strain evidence="3 4">IMCC35001</strain>
    </source>
</reference>
<proteinExistence type="predicted"/>
<dbReference type="SUPFAM" id="SSF56672">
    <property type="entry name" value="DNA/RNA polymerases"/>
    <property type="match status" value="1"/>
</dbReference>
<dbReference type="InterPro" id="IPR001126">
    <property type="entry name" value="UmuC"/>
</dbReference>
<evidence type="ECO:0000313" key="4">
    <source>
        <dbReference type="Proteomes" id="UP000305674"/>
    </source>
</evidence>
<dbReference type="CDD" id="cd03468">
    <property type="entry name" value="PolY_like"/>
    <property type="match status" value="1"/>
</dbReference>
<dbReference type="PANTHER" id="PTHR35369:SF2">
    <property type="entry name" value="BLR3025 PROTEIN"/>
    <property type="match status" value="1"/>
</dbReference>
<dbReference type="GO" id="GO:0006281">
    <property type="term" value="P:DNA repair"/>
    <property type="evidence" value="ECO:0007669"/>
    <property type="project" value="InterPro"/>
</dbReference>
<sequence length="465" mass="51794">MLWLGLHFVDLQLHHQARALEQVPPLALVGGVPIRVLQLNELARAVGVAPGQSLATASALCPELRLLEPMADQAAVLEELAAWAYGFSGRVVLVPPDRLLLEVGSMLRLFGGLAQWRAAINLSLAALGLPCRQGLGHTPQAAALLARSGEDADTLEEEALRARLLALPVTALELPGDSTERLLGMGIRQAEQLYRLPRSELGQRFGSELLLYLSRLWGEMPDPRQEYQPPPGFHQKLVLLEEVELAQVLLFPLKRMLVALGEFLRHRQLACDAFTLTLVHRQGLARQVVLRPGFAEHRSEQLLKLVQLRFERLTLYQPVVELALTAEHFSDLEPASRGLSAQVLPGGPSSPARELVAQLMARLGESRVRGVGCVDEIRPERAWRWGEPGARSAPAPQRPRPPWLLEEPLAAQRSDLRLRQGPERLESGWWDGAPVARDYYLAQVTDGRWCWAFRDGRGWFIHGWF</sequence>
<dbReference type="InterPro" id="IPR043502">
    <property type="entry name" value="DNA/RNA_pol_sf"/>
</dbReference>
<dbReference type="PANTHER" id="PTHR35369">
    <property type="entry name" value="BLR3025 PROTEIN-RELATED"/>
    <property type="match status" value="1"/>
</dbReference>
<evidence type="ECO:0000313" key="3">
    <source>
        <dbReference type="EMBL" id="TKB50244.1"/>
    </source>
</evidence>
<dbReference type="InterPro" id="IPR050356">
    <property type="entry name" value="SulA_CellDiv_inhibitor"/>
</dbReference>
<dbReference type="OrthoDB" id="5298951at2"/>